<proteinExistence type="predicted"/>
<accession>A0A495MIJ4</accession>
<dbReference type="Proteomes" id="UP000277579">
    <property type="component" value="Unassembled WGS sequence"/>
</dbReference>
<dbReference type="AlphaFoldDB" id="A0A495MIJ4"/>
<feature type="chain" id="PRO_5019823613" description="YD repeat-containing protein" evidence="1">
    <location>
        <begin position="22"/>
        <end position="179"/>
    </location>
</feature>
<feature type="signal peptide" evidence="1">
    <location>
        <begin position="1"/>
        <end position="21"/>
    </location>
</feature>
<name>A0A495MIJ4_9FLAO</name>
<dbReference type="RefSeq" id="WP_121374582.1">
    <property type="nucleotide sequence ID" value="NZ_RBLC01000001.1"/>
</dbReference>
<protein>
    <recommendedName>
        <fullName evidence="4">YD repeat-containing protein</fullName>
    </recommendedName>
</protein>
<evidence type="ECO:0000313" key="3">
    <source>
        <dbReference type="Proteomes" id="UP000277579"/>
    </source>
</evidence>
<comment type="caution">
    <text evidence="2">The sequence shown here is derived from an EMBL/GenBank/DDBJ whole genome shotgun (WGS) entry which is preliminary data.</text>
</comment>
<keyword evidence="1" id="KW-0732">Signal</keyword>
<evidence type="ECO:0000313" key="2">
    <source>
        <dbReference type="EMBL" id="RKS25155.1"/>
    </source>
</evidence>
<keyword evidence="3" id="KW-1185">Reference proteome</keyword>
<dbReference type="OrthoDB" id="1144137at2"/>
<sequence>MKTILLSSVALLATISLQAQNKNVTDVSKTTVTTVKDSDGEKKYLKTQEVQEVQNIEFQNADSKALNKDMKETPVEVVSKTKVMNPDGSTRTVDIDRSSYYTSNGKTYQLTLDPAGYVISTQDKKRLGILRATTTNSYIYRGKNQTSVGYFDTNGNLVVETYDDKSDKVSIETYVRSQQ</sequence>
<gene>
    <name evidence="2" type="ORF">CLV94_0185</name>
</gene>
<reference evidence="2 3" key="1">
    <citation type="submission" date="2018-10" db="EMBL/GenBank/DDBJ databases">
        <title>Genomic Encyclopedia of Archaeal and Bacterial Type Strains, Phase II (KMG-II): from individual species to whole genera.</title>
        <authorList>
            <person name="Goeker M."/>
        </authorList>
    </citation>
    <scope>NUCLEOTIDE SEQUENCE [LARGE SCALE GENOMIC DNA]</scope>
    <source>
        <strain evidence="2 3">DSM 29537</strain>
    </source>
</reference>
<evidence type="ECO:0000256" key="1">
    <source>
        <dbReference type="SAM" id="SignalP"/>
    </source>
</evidence>
<organism evidence="2 3">
    <name type="scientific">Flavobacterium endophyticum</name>
    <dbReference type="NCBI Taxonomy" id="1540163"/>
    <lineage>
        <taxon>Bacteria</taxon>
        <taxon>Pseudomonadati</taxon>
        <taxon>Bacteroidota</taxon>
        <taxon>Flavobacteriia</taxon>
        <taxon>Flavobacteriales</taxon>
        <taxon>Flavobacteriaceae</taxon>
        <taxon>Flavobacterium</taxon>
    </lineage>
</organism>
<dbReference type="EMBL" id="RBLC01000001">
    <property type="protein sequence ID" value="RKS25155.1"/>
    <property type="molecule type" value="Genomic_DNA"/>
</dbReference>
<evidence type="ECO:0008006" key="4">
    <source>
        <dbReference type="Google" id="ProtNLM"/>
    </source>
</evidence>